<evidence type="ECO:0000256" key="1">
    <source>
        <dbReference type="ARBA" id="ARBA00004141"/>
    </source>
</evidence>
<dbReference type="Proteomes" id="UP001177003">
    <property type="component" value="Chromosome 8"/>
</dbReference>
<organism evidence="8 9">
    <name type="scientific">Lactuca saligna</name>
    <name type="common">Willowleaf lettuce</name>
    <dbReference type="NCBI Taxonomy" id="75948"/>
    <lineage>
        <taxon>Eukaryota</taxon>
        <taxon>Viridiplantae</taxon>
        <taxon>Streptophyta</taxon>
        <taxon>Embryophyta</taxon>
        <taxon>Tracheophyta</taxon>
        <taxon>Spermatophyta</taxon>
        <taxon>Magnoliopsida</taxon>
        <taxon>eudicotyledons</taxon>
        <taxon>Gunneridae</taxon>
        <taxon>Pentapetalae</taxon>
        <taxon>asterids</taxon>
        <taxon>campanulids</taxon>
        <taxon>Asterales</taxon>
        <taxon>Asteraceae</taxon>
        <taxon>Cichorioideae</taxon>
        <taxon>Cichorieae</taxon>
        <taxon>Lactucinae</taxon>
        <taxon>Lactuca</taxon>
    </lineage>
</organism>
<evidence type="ECO:0000256" key="4">
    <source>
        <dbReference type="ARBA" id="ARBA00022692"/>
    </source>
</evidence>
<keyword evidence="6 7" id="KW-0472">Membrane</keyword>
<dbReference type="PANTHER" id="PTHR43243">
    <property type="entry name" value="INNER MEMBRANE TRANSPORTER YGJI-RELATED"/>
    <property type="match status" value="1"/>
</dbReference>
<dbReference type="AlphaFoldDB" id="A0AA35ZRZ8"/>
<evidence type="ECO:0000256" key="2">
    <source>
        <dbReference type="ARBA" id="ARBA00008572"/>
    </source>
</evidence>
<sequence length="398" mass="44368">MQSAFIYRFSFPNRNSSSRLICLIGVLFISLFLHQQLAVVGTLMFYLQRLTAIQKDIGNEKKTIRWLSAEDTIQPDIIYIQSTKQAKRFTKFRECKDVPEKDVICKIGIDYKIDLEFYKNRLPSMEKRISQGTHKGETRRGSDDRWGFGGISSTGEEEVGAMGFCDIFPNLALLFGGLDSLPFFLACHSIPSLGIVVDPCADFLVFIFTVLLCVGIKESTFVQSVVMTANIYAMIFIILAGGYLGFKSGWIGYRLPVGYFPFGVDGMLAGASTIFFSYIGFDSVKNPPRDMPLGIGATLSICCMLYMLVSEVIVGLVPYYAMDPDTPISSSFASHGVRWAVYIITIGVVTTLCSTFMGSLLPQRRKNKSYHLFLLVSKKDLEVGNGILVERNSRLVLV</sequence>
<evidence type="ECO:0000256" key="6">
    <source>
        <dbReference type="ARBA" id="ARBA00023136"/>
    </source>
</evidence>
<comment type="similarity">
    <text evidence="2">Belongs to the amino acid-polyamine-organocation (APC) superfamily. Cationic amino acid transporter (CAT) (TC 2.A.3.3) family.</text>
</comment>
<evidence type="ECO:0000256" key="3">
    <source>
        <dbReference type="ARBA" id="ARBA00022448"/>
    </source>
</evidence>
<feature type="transmembrane region" description="Helical" evidence="7">
    <location>
        <begin position="339"/>
        <end position="361"/>
    </location>
</feature>
<dbReference type="GO" id="GO:0015171">
    <property type="term" value="F:amino acid transmembrane transporter activity"/>
    <property type="evidence" value="ECO:0007669"/>
    <property type="project" value="TreeGrafter"/>
</dbReference>
<feature type="transmembrane region" description="Helical" evidence="7">
    <location>
        <begin position="20"/>
        <end position="47"/>
    </location>
</feature>
<dbReference type="InterPro" id="IPR002293">
    <property type="entry name" value="AA/rel_permease1"/>
</dbReference>
<feature type="transmembrane region" description="Helical" evidence="7">
    <location>
        <begin position="293"/>
        <end position="319"/>
    </location>
</feature>
<feature type="transmembrane region" description="Helical" evidence="7">
    <location>
        <begin position="258"/>
        <end position="281"/>
    </location>
</feature>
<evidence type="ECO:0000256" key="5">
    <source>
        <dbReference type="ARBA" id="ARBA00022989"/>
    </source>
</evidence>
<keyword evidence="5 7" id="KW-1133">Transmembrane helix</keyword>
<evidence type="ECO:0000313" key="9">
    <source>
        <dbReference type="Proteomes" id="UP001177003"/>
    </source>
</evidence>
<keyword evidence="3" id="KW-0813">Transport</keyword>
<evidence type="ECO:0000313" key="8">
    <source>
        <dbReference type="EMBL" id="CAI9297815.1"/>
    </source>
</evidence>
<dbReference type="GO" id="GO:0016020">
    <property type="term" value="C:membrane"/>
    <property type="evidence" value="ECO:0007669"/>
    <property type="project" value="UniProtKB-SubCell"/>
</dbReference>
<dbReference type="Pfam" id="PF13520">
    <property type="entry name" value="AA_permease_2"/>
    <property type="match status" value="1"/>
</dbReference>
<dbReference type="EMBL" id="OX465084">
    <property type="protein sequence ID" value="CAI9297815.1"/>
    <property type="molecule type" value="Genomic_DNA"/>
</dbReference>
<keyword evidence="4 7" id="KW-0812">Transmembrane</keyword>
<evidence type="ECO:0000256" key="7">
    <source>
        <dbReference type="SAM" id="Phobius"/>
    </source>
</evidence>
<gene>
    <name evidence="8" type="ORF">LSALG_LOCUS36603</name>
</gene>
<keyword evidence="9" id="KW-1185">Reference proteome</keyword>
<proteinExistence type="inferred from homology"/>
<feature type="transmembrane region" description="Helical" evidence="7">
    <location>
        <begin position="193"/>
        <end position="214"/>
    </location>
</feature>
<dbReference type="Gene3D" id="1.20.1740.10">
    <property type="entry name" value="Amino acid/polyamine transporter I"/>
    <property type="match status" value="1"/>
</dbReference>
<reference evidence="8" key="1">
    <citation type="submission" date="2023-04" db="EMBL/GenBank/DDBJ databases">
        <authorList>
            <person name="Vijverberg K."/>
            <person name="Xiong W."/>
            <person name="Schranz E."/>
        </authorList>
    </citation>
    <scope>NUCLEOTIDE SEQUENCE</scope>
</reference>
<feature type="transmembrane region" description="Helical" evidence="7">
    <location>
        <begin position="226"/>
        <end position="246"/>
    </location>
</feature>
<comment type="subcellular location">
    <subcellularLocation>
        <location evidence="1">Membrane</location>
        <topology evidence="1">Multi-pass membrane protein</topology>
    </subcellularLocation>
</comment>
<dbReference type="PANTHER" id="PTHR43243:SF4">
    <property type="entry name" value="CATIONIC AMINO ACID TRANSPORTER 4"/>
    <property type="match status" value="1"/>
</dbReference>
<name>A0AA35ZRZ8_LACSI</name>
<accession>A0AA35ZRZ8</accession>
<protein>
    <submittedName>
        <fullName evidence="8">Uncharacterized protein</fullName>
    </submittedName>
</protein>